<dbReference type="PANTHER" id="PTHR43674:SF2">
    <property type="entry name" value="BETA-UREIDOPROPIONASE"/>
    <property type="match status" value="1"/>
</dbReference>
<reference evidence="4" key="2">
    <citation type="submission" date="2020-09" db="EMBL/GenBank/DDBJ databases">
        <authorList>
            <person name="Sun Q."/>
            <person name="Ohkuma M."/>
        </authorList>
    </citation>
    <scope>NUCLEOTIDE SEQUENCE</scope>
    <source>
        <strain evidence="4">JCM 4403</strain>
    </source>
</reference>
<accession>A0A918EZV8</accession>
<comment type="caution">
    <text evidence="4">The sequence shown here is derived from an EMBL/GenBank/DDBJ whole genome shotgun (WGS) entry which is preliminary data.</text>
</comment>
<dbReference type="PANTHER" id="PTHR43674">
    <property type="entry name" value="NITRILASE C965.09-RELATED"/>
    <property type="match status" value="1"/>
</dbReference>
<keyword evidence="4" id="KW-0012">Acyltransferase</keyword>
<dbReference type="Proteomes" id="UP000656732">
    <property type="component" value="Unassembled WGS sequence"/>
</dbReference>
<dbReference type="Gene3D" id="3.60.110.10">
    <property type="entry name" value="Carbon-nitrogen hydrolase"/>
    <property type="match status" value="1"/>
</dbReference>
<dbReference type="InterPro" id="IPR050345">
    <property type="entry name" value="Aliph_Amidase/BUP"/>
</dbReference>
<dbReference type="GO" id="GO:0016746">
    <property type="term" value="F:acyltransferase activity"/>
    <property type="evidence" value="ECO:0007669"/>
    <property type="project" value="UniProtKB-KW"/>
</dbReference>
<protein>
    <submittedName>
        <fullName evidence="4">Apolipoprotein acyltransferase</fullName>
    </submittedName>
</protein>
<feature type="region of interest" description="Disordered" evidence="2">
    <location>
        <begin position="1"/>
        <end position="20"/>
    </location>
</feature>
<sequence>MHLTGRPVPSLGSPHTERPEVPMSRVIRAAVFQTAWTGDRESMIQVHEQAARDAAAQGAQVLCFQELFYGPYFCQVQDPAFYAYAERIPDGPVVRRFQALARELGIVLVLPMYEEEQPGVLYNTAAVIDADGSYLGKYRKTHIPQVKGFWEKFYFRPGNSGWPVFDTAAGRIGVYICYDRHFPEGWRALGLAGAEIVFNPSATSRGLSGYLWQLEQPAAAVANEYFVGAINRVGVEEYGDNDFYGTSYFVDPEARFAGEPASDKETELVVRDLDLAKLREVRDRWQFYRDRAPGAYGPLTAP</sequence>
<dbReference type="SUPFAM" id="SSF56317">
    <property type="entry name" value="Carbon-nitrogen hydrolase"/>
    <property type="match status" value="1"/>
</dbReference>
<dbReference type="Pfam" id="PF00795">
    <property type="entry name" value="CN_hydrolase"/>
    <property type="match status" value="1"/>
</dbReference>
<gene>
    <name evidence="4" type="ORF">GCM10010280_44030</name>
</gene>
<dbReference type="EMBL" id="BMTU01000009">
    <property type="protein sequence ID" value="GGQ91705.1"/>
    <property type="molecule type" value="Genomic_DNA"/>
</dbReference>
<evidence type="ECO:0000313" key="4">
    <source>
        <dbReference type="EMBL" id="GGQ91705.1"/>
    </source>
</evidence>
<dbReference type="InterPro" id="IPR003010">
    <property type="entry name" value="C-N_Hydrolase"/>
</dbReference>
<organism evidence="4 5">
    <name type="scientific">Streptomyces pilosus</name>
    <dbReference type="NCBI Taxonomy" id="28893"/>
    <lineage>
        <taxon>Bacteria</taxon>
        <taxon>Bacillati</taxon>
        <taxon>Actinomycetota</taxon>
        <taxon>Actinomycetes</taxon>
        <taxon>Kitasatosporales</taxon>
        <taxon>Streptomycetaceae</taxon>
        <taxon>Streptomyces</taxon>
    </lineage>
</organism>
<evidence type="ECO:0000256" key="1">
    <source>
        <dbReference type="ARBA" id="ARBA00022801"/>
    </source>
</evidence>
<keyword evidence="4" id="KW-0808">Transferase</keyword>
<dbReference type="PROSITE" id="PS50263">
    <property type="entry name" value="CN_HYDROLASE"/>
    <property type="match status" value="1"/>
</dbReference>
<evidence type="ECO:0000256" key="2">
    <source>
        <dbReference type="SAM" id="MobiDB-lite"/>
    </source>
</evidence>
<keyword evidence="1" id="KW-0378">Hydrolase</keyword>
<keyword evidence="5" id="KW-1185">Reference proteome</keyword>
<name>A0A918EZV8_9ACTN</name>
<dbReference type="AlphaFoldDB" id="A0A918EZV8"/>
<proteinExistence type="predicted"/>
<feature type="domain" description="CN hydrolase" evidence="3">
    <location>
        <begin position="26"/>
        <end position="275"/>
    </location>
</feature>
<evidence type="ECO:0000313" key="5">
    <source>
        <dbReference type="Proteomes" id="UP000656732"/>
    </source>
</evidence>
<dbReference type="GO" id="GO:0016811">
    <property type="term" value="F:hydrolase activity, acting on carbon-nitrogen (but not peptide) bonds, in linear amides"/>
    <property type="evidence" value="ECO:0007669"/>
    <property type="project" value="TreeGrafter"/>
</dbReference>
<reference evidence="4" key="1">
    <citation type="journal article" date="2014" name="Int. J. Syst. Evol. Microbiol.">
        <title>Complete genome sequence of Corynebacterium casei LMG S-19264T (=DSM 44701T), isolated from a smear-ripened cheese.</title>
        <authorList>
            <consortium name="US DOE Joint Genome Institute (JGI-PGF)"/>
            <person name="Walter F."/>
            <person name="Albersmeier A."/>
            <person name="Kalinowski J."/>
            <person name="Ruckert C."/>
        </authorList>
    </citation>
    <scope>NUCLEOTIDE SEQUENCE</scope>
    <source>
        <strain evidence="4">JCM 4403</strain>
    </source>
</reference>
<evidence type="ECO:0000259" key="3">
    <source>
        <dbReference type="PROSITE" id="PS50263"/>
    </source>
</evidence>
<dbReference type="InterPro" id="IPR036526">
    <property type="entry name" value="C-N_Hydrolase_sf"/>
</dbReference>